<feature type="transmembrane region" description="Helical" evidence="1">
    <location>
        <begin position="88"/>
        <end position="107"/>
    </location>
</feature>
<dbReference type="KEGG" id="rom:EI983_13585"/>
<dbReference type="RefSeq" id="WP_157707921.1">
    <property type="nucleotide sequence ID" value="NZ_CP034348.1"/>
</dbReference>
<evidence type="ECO:0000313" key="3">
    <source>
        <dbReference type="EMBL" id="QGX99240.1"/>
    </source>
</evidence>
<keyword evidence="1" id="KW-0812">Transmembrane</keyword>
<protein>
    <recommendedName>
        <fullName evidence="2">CBU-0592-like domain-containing protein</fullName>
    </recommendedName>
</protein>
<sequence>MTLIFEPANFESLEDEYFEMSEFIEFLRAYPETLQTIGVVGFLTYIIGFKLVQTGHLCGNGVGFALTNVIAACLVLVSLVGAFNLASFLIQVSYILIGLYGIGMRLAKARRTQPGRDLEILA</sequence>
<organism evidence="3 4">
    <name type="scientific">Roseovarius faecimaris</name>
    <dbReference type="NCBI Taxonomy" id="2494550"/>
    <lineage>
        <taxon>Bacteria</taxon>
        <taxon>Pseudomonadati</taxon>
        <taxon>Pseudomonadota</taxon>
        <taxon>Alphaproteobacteria</taxon>
        <taxon>Rhodobacterales</taxon>
        <taxon>Roseobacteraceae</taxon>
        <taxon>Roseovarius</taxon>
    </lineage>
</organism>
<feature type="transmembrane region" description="Helical" evidence="1">
    <location>
        <begin position="33"/>
        <end position="52"/>
    </location>
</feature>
<evidence type="ECO:0000259" key="2">
    <source>
        <dbReference type="Pfam" id="PF26604"/>
    </source>
</evidence>
<dbReference type="Proteomes" id="UP000428330">
    <property type="component" value="Chromosome"/>
</dbReference>
<dbReference type="EMBL" id="CP034348">
    <property type="protein sequence ID" value="QGX99240.1"/>
    <property type="molecule type" value="Genomic_DNA"/>
</dbReference>
<evidence type="ECO:0000313" key="4">
    <source>
        <dbReference type="Proteomes" id="UP000428330"/>
    </source>
</evidence>
<keyword evidence="4" id="KW-1185">Reference proteome</keyword>
<feature type="transmembrane region" description="Helical" evidence="1">
    <location>
        <begin position="64"/>
        <end position="82"/>
    </location>
</feature>
<reference evidence="4" key="1">
    <citation type="submission" date="2018-12" db="EMBL/GenBank/DDBJ databases">
        <title>Complete genome sequence of Roseovarius sp. MME-070.</title>
        <authorList>
            <person name="Nam Y.-D."/>
            <person name="Kang J."/>
            <person name="Chung W.-H."/>
            <person name="Park Y.S."/>
        </authorList>
    </citation>
    <scope>NUCLEOTIDE SEQUENCE [LARGE SCALE GENOMIC DNA]</scope>
    <source>
        <strain evidence="4">MME-070</strain>
    </source>
</reference>
<feature type="domain" description="CBU-0592-like" evidence="2">
    <location>
        <begin position="35"/>
        <end position="106"/>
    </location>
</feature>
<proteinExistence type="predicted"/>
<accession>A0A6I6IQ00</accession>
<dbReference type="AlphaFoldDB" id="A0A6I6IQ00"/>
<dbReference type="InterPro" id="IPR058058">
    <property type="entry name" value="CBU_0592-like"/>
</dbReference>
<dbReference type="Pfam" id="PF26604">
    <property type="entry name" value="CBU_0592"/>
    <property type="match status" value="1"/>
</dbReference>
<dbReference type="NCBIfam" id="NF047864">
    <property type="entry name" value="CBU_0592_membra"/>
    <property type="match status" value="1"/>
</dbReference>
<evidence type="ECO:0000256" key="1">
    <source>
        <dbReference type="SAM" id="Phobius"/>
    </source>
</evidence>
<keyword evidence="1" id="KW-0472">Membrane</keyword>
<name>A0A6I6IQ00_9RHOB</name>
<gene>
    <name evidence="3" type="ORF">EI983_13585</name>
</gene>
<dbReference type="OrthoDB" id="7875009at2"/>
<keyword evidence="1" id="KW-1133">Transmembrane helix</keyword>